<dbReference type="AlphaFoldDB" id="A0A1H5HII9"/>
<keyword evidence="5 7" id="KW-1133">Transmembrane helix</keyword>
<dbReference type="SUPFAM" id="SSF161098">
    <property type="entry name" value="MetI-like"/>
    <property type="match status" value="1"/>
</dbReference>
<dbReference type="Gene3D" id="1.10.3720.10">
    <property type="entry name" value="MetI-like"/>
    <property type="match status" value="1"/>
</dbReference>
<keyword evidence="10" id="KW-1185">Reference proteome</keyword>
<comment type="subcellular location">
    <subcellularLocation>
        <location evidence="1 7">Cell membrane</location>
        <topology evidence="1 7">Multi-pass membrane protein</topology>
    </subcellularLocation>
</comment>
<dbReference type="InterPro" id="IPR035906">
    <property type="entry name" value="MetI-like_sf"/>
</dbReference>
<keyword evidence="2 7" id="KW-0813">Transport</keyword>
<name>A0A1H5HII9_9MICO</name>
<dbReference type="PANTHER" id="PTHR43163">
    <property type="entry name" value="DIPEPTIDE TRANSPORT SYSTEM PERMEASE PROTEIN DPPB-RELATED"/>
    <property type="match status" value="1"/>
</dbReference>
<dbReference type="Pfam" id="PF19300">
    <property type="entry name" value="BPD_transp_1_N"/>
    <property type="match status" value="1"/>
</dbReference>
<dbReference type="CDD" id="cd06261">
    <property type="entry name" value="TM_PBP2"/>
    <property type="match status" value="1"/>
</dbReference>
<comment type="similarity">
    <text evidence="7">Belongs to the binding-protein-dependent transport system permease family.</text>
</comment>
<keyword evidence="6 7" id="KW-0472">Membrane</keyword>
<evidence type="ECO:0000256" key="2">
    <source>
        <dbReference type="ARBA" id="ARBA00022448"/>
    </source>
</evidence>
<evidence type="ECO:0000256" key="7">
    <source>
        <dbReference type="RuleBase" id="RU363032"/>
    </source>
</evidence>
<feature type="transmembrane region" description="Helical" evidence="7">
    <location>
        <begin position="101"/>
        <end position="123"/>
    </location>
</feature>
<evidence type="ECO:0000256" key="1">
    <source>
        <dbReference type="ARBA" id="ARBA00004651"/>
    </source>
</evidence>
<feature type="transmembrane region" description="Helical" evidence="7">
    <location>
        <begin position="286"/>
        <end position="307"/>
    </location>
</feature>
<keyword evidence="4 7" id="KW-0812">Transmembrane</keyword>
<dbReference type="InterPro" id="IPR000515">
    <property type="entry name" value="MetI-like"/>
</dbReference>
<dbReference type="GO" id="GO:0055085">
    <property type="term" value="P:transmembrane transport"/>
    <property type="evidence" value="ECO:0007669"/>
    <property type="project" value="InterPro"/>
</dbReference>
<feature type="domain" description="ABC transmembrane type-1" evidence="8">
    <location>
        <begin position="95"/>
        <end position="304"/>
    </location>
</feature>
<dbReference type="Pfam" id="PF00528">
    <property type="entry name" value="BPD_transp_1"/>
    <property type="match status" value="1"/>
</dbReference>
<organism evidence="9 10">
    <name type="scientific">Ruania alba</name>
    <dbReference type="NCBI Taxonomy" id="648782"/>
    <lineage>
        <taxon>Bacteria</taxon>
        <taxon>Bacillati</taxon>
        <taxon>Actinomycetota</taxon>
        <taxon>Actinomycetes</taxon>
        <taxon>Micrococcales</taxon>
        <taxon>Ruaniaceae</taxon>
        <taxon>Ruania</taxon>
    </lineage>
</organism>
<dbReference type="EMBL" id="FNTX01000001">
    <property type="protein sequence ID" value="SEE27849.1"/>
    <property type="molecule type" value="Genomic_DNA"/>
</dbReference>
<gene>
    <name evidence="9" type="ORF">SAMN04488554_1972</name>
</gene>
<feature type="transmembrane region" description="Helical" evidence="7">
    <location>
        <begin position="12"/>
        <end position="30"/>
    </location>
</feature>
<dbReference type="Proteomes" id="UP000199220">
    <property type="component" value="Unassembled WGS sequence"/>
</dbReference>
<evidence type="ECO:0000313" key="10">
    <source>
        <dbReference type="Proteomes" id="UP000199220"/>
    </source>
</evidence>
<feature type="transmembrane region" description="Helical" evidence="7">
    <location>
        <begin position="135"/>
        <end position="157"/>
    </location>
</feature>
<dbReference type="STRING" id="648782.SAMN04488554_1972"/>
<evidence type="ECO:0000256" key="5">
    <source>
        <dbReference type="ARBA" id="ARBA00022989"/>
    </source>
</evidence>
<dbReference type="PROSITE" id="PS50928">
    <property type="entry name" value="ABC_TM1"/>
    <property type="match status" value="1"/>
</dbReference>
<accession>A0A1H5HII9</accession>
<proteinExistence type="inferred from homology"/>
<dbReference type="OrthoDB" id="9778910at2"/>
<evidence type="ECO:0000313" key="9">
    <source>
        <dbReference type="EMBL" id="SEE27849.1"/>
    </source>
</evidence>
<dbReference type="GO" id="GO:0005886">
    <property type="term" value="C:plasma membrane"/>
    <property type="evidence" value="ECO:0007669"/>
    <property type="project" value="UniProtKB-SubCell"/>
</dbReference>
<feature type="transmembrane region" description="Helical" evidence="7">
    <location>
        <begin position="177"/>
        <end position="197"/>
    </location>
</feature>
<keyword evidence="3" id="KW-1003">Cell membrane</keyword>
<dbReference type="PANTHER" id="PTHR43163:SF6">
    <property type="entry name" value="DIPEPTIDE TRANSPORT SYSTEM PERMEASE PROTEIN DPPB-RELATED"/>
    <property type="match status" value="1"/>
</dbReference>
<evidence type="ECO:0000256" key="4">
    <source>
        <dbReference type="ARBA" id="ARBA00022692"/>
    </source>
</evidence>
<reference evidence="10" key="1">
    <citation type="submission" date="2016-10" db="EMBL/GenBank/DDBJ databases">
        <authorList>
            <person name="Varghese N."/>
            <person name="Submissions S."/>
        </authorList>
    </citation>
    <scope>NUCLEOTIDE SEQUENCE [LARGE SCALE GENOMIC DNA]</scope>
    <source>
        <strain evidence="10">DSM 21368</strain>
    </source>
</reference>
<sequence>MTRYIVQRAIQALPVLLISSIGIFLIVHLVPGDPALVIAGPDATPEAVASVRTNLGLDEPLWNQFFVWLGNVFTGDFGTSYISNLAVSELIASRLPATVQLAVAALLISVVLGFLGGVLAAVFESRPIDWMISSTSAVSIAVPEFWVGILLILGGALYLGILPPGGYVSFAEDPLQAASFILLPALALSVNTAAVLARFMRSSMLEVFGEDYIRTAEAKGVRPHLVVTQHVLRNALIPVLTILGIQFGRLLGGSIVIETVFAWPGIGRLLVDSISNRDYSVVQGVMLLLVVIFVVINLIVDLLYGAVDPRVRLLTGRST</sequence>
<evidence type="ECO:0000256" key="3">
    <source>
        <dbReference type="ARBA" id="ARBA00022475"/>
    </source>
</evidence>
<evidence type="ECO:0000256" key="6">
    <source>
        <dbReference type="ARBA" id="ARBA00023136"/>
    </source>
</evidence>
<dbReference type="InterPro" id="IPR045621">
    <property type="entry name" value="BPD_transp_1_N"/>
</dbReference>
<evidence type="ECO:0000259" key="8">
    <source>
        <dbReference type="PROSITE" id="PS50928"/>
    </source>
</evidence>
<protein>
    <submittedName>
        <fullName evidence="9">Peptide/nickel transport system permease protein</fullName>
    </submittedName>
</protein>